<evidence type="ECO:0000259" key="4">
    <source>
        <dbReference type="PROSITE" id="PS50026"/>
    </source>
</evidence>
<dbReference type="InterPro" id="IPR000742">
    <property type="entry name" value="EGF"/>
</dbReference>
<organism evidence="5 6">
    <name type="scientific">Meloidogyne enterolobii</name>
    <name type="common">Root-knot nematode worm</name>
    <name type="synonym">Meloidogyne mayaguensis</name>
    <dbReference type="NCBI Taxonomy" id="390850"/>
    <lineage>
        <taxon>Eukaryota</taxon>
        <taxon>Metazoa</taxon>
        <taxon>Ecdysozoa</taxon>
        <taxon>Nematoda</taxon>
        <taxon>Chromadorea</taxon>
        <taxon>Rhabditida</taxon>
        <taxon>Tylenchina</taxon>
        <taxon>Tylenchomorpha</taxon>
        <taxon>Tylenchoidea</taxon>
        <taxon>Meloidogynidae</taxon>
        <taxon>Meloidogyninae</taxon>
        <taxon>Meloidogyne</taxon>
    </lineage>
</organism>
<gene>
    <name evidence="5" type="ORF">MENT_LOCUS25027</name>
</gene>
<dbReference type="OrthoDB" id="10040561at2759"/>
<dbReference type="AlphaFoldDB" id="A0A6V7VGW1"/>
<dbReference type="Proteomes" id="UP000580250">
    <property type="component" value="Unassembled WGS sequence"/>
</dbReference>
<evidence type="ECO:0000256" key="2">
    <source>
        <dbReference type="SAM" id="MobiDB-lite"/>
    </source>
</evidence>
<evidence type="ECO:0000313" key="6">
    <source>
        <dbReference type="Proteomes" id="UP000580250"/>
    </source>
</evidence>
<dbReference type="PROSITE" id="PS01186">
    <property type="entry name" value="EGF_2"/>
    <property type="match status" value="1"/>
</dbReference>
<keyword evidence="1" id="KW-0245">EGF-like domain</keyword>
<name>A0A6V7VGW1_MELEN</name>
<keyword evidence="1" id="KW-1015">Disulfide bond</keyword>
<evidence type="ECO:0000313" key="5">
    <source>
        <dbReference type="EMBL" id="CAD2173421.1"/>
    </source>
</evidence>
<feature type="chain" id="PRO_5028255792" description="EGF-like domain-containing protein" evidence="3">
    <location>
        <begin position="21"/>
        <end position="244"/>
    </location>
</feature>
<feature type="domain" description="EGF-like" evidence="4">
    <location>
        <begin position="109"/>
        <end position="145"/>
    </location>
</feature>
<feature type="disulfide bond" evidence="1">
    <location>
        <begin position="135"/>
        <end position="144"/>
    </location>
</feature>
<dbReference type="PROSITE" id="PS00022">
    <property type="entry name" value="EGF_1"/>
    <property type="match status" value="1"/>
</dbReference>
<reference evidence="5 6" key="1">
    <citation type="submission" date="2020-08" db="EMBL/GenBank/DDBJ databases">
        <authorList>
            <person name="Koutsovoulos G."/>
            <person name="Danchin GJ E."/>
        </authorList>
    </citation>
    <scope>NUCLEOTIDE SEQUENCE [LARGE SCALE GENOMIC DNA]</scope>
</reference>
<sequence>MASLWNSLLFFLFYLDISYMRLIDSSCPCCFDHSLDCFMRKSTTTTTTSTTTTTTAKPNTTASPCCDYSSSSSESDESDERGVILAIGIHNKSPEKARFFQKALKNSQKLQDCSPTDCNSNGHCFGSTTEPLCLCRLGYCGPRCNTTSCSGDSACNDHGWCLATTNSSQCICQSGWSGNFVKRKIKFGRFNVREEKIILVYCILSFREFLTSLYFCLICLNSINFCLNKNKKSLKYLIKGGDLI</sequence>
<evidence type="ECO:0000256" key="1">
    <source>
        <dbReference type="PROSITE-ProRule" id="PRU00076"/>
    </source>
</evidence>
<feature type="signal peptide" evidence="3">
    <location>
        <begin position="1"/>
        <end position="20"/>
    </location>
</feature>
<protein>
    <recommendedName>
        <fullName evidence="4">EGF-like domain-containing protein</fullName>
    </recommendedName>
</protein>
<dbReference type="Gene3D" id="2.10.25.10">
    <property type="entry name" value="Laminin"/>
    <property type="match status" value="1"/>
</dbReference>
<dbReference type="PROSITE" id="PS50026">
    <property type="entry name" value="EGF_3"/>
    <property type="match status" value="1"/>
</dbReference>
<proteinExistence type="predicted"/>
<accession>A0A6V7VGW1</accession>
<feature type="region of interest" description="Disordered" evidence="2">
    <location>
        <begin position="48"/>
        <end position="79"/>
    </location>
</feature>
<comment type="caution">
    <text evidence="5">The sequence shown here is derived from an EMBL/GenBank/DDBJ whole genome shotgun (WGS) entry which is preliminary data.</text>
</comment>
<keyword evidence="3" id="KW-0732">Signal</keyword>
<evidence type="ECO:0000256" key="3">
    <source>
        <dbReference type="SAM" id="SignalP"/>
    </source>
</evidence>
<dbReference type="EMBL" id="CAJEWN010000217">
    <property type="protein sequence ID" value="CAD2173421.1"/>
    <property type="molecule type" value="Genomic_DNA"/>
</dbReference>
<comment type="caution">
    <text evidence="1">Lacks conserved residue(s) required for the propagation of feature annotation.</text>
</comment>